<accession>B4NC52</accession>
<dbReference type="PANTHER" id="PTHR45867">
    <property type="entry name" value="PURPLE ACID PHOSPHATASE"/>
    <property type="match status" value="1"/>
</dbReference>
<dbReference type="InParanoid" id="B4NC52"/>
<keyword evidence="2" id="KW-0325">Glycoprotein</keyword>
<keyword evidence="8" id="KW-1185">Reference proteome</keyword>
<dbReference type="InterPro" id="IPR029052">
    <property type="entry name" value="Metallo-depent_PP-like"/>
</dbReference>
<evidence type="ECO:0000259" key="5">
    <source>
        <dbReference type="Pfam" id="PF14008"/>
    </source>
</evidence>
<dbReference type="EC" id="3.1.3.2" evidence="3"/>
<dbReference type="CDD" id="cd00839">
    <property type="entry name" value="MPP_PAPs"/>
    <property type="match status" value="1"/>
</dbReference>
<comment type="catalytic activity">
    <reaction evidence="3">
        <text>a phosphate monoester + H2O = an alcohol + phosphate</text>
        <dbReference type="Rhea" id="RHEA:15017"/>
        <dbReference type="ChEBI" id="CHEBI:15377"/>
        <dbReference type="ChEBI" id="CHEBI:30879"/>
        <dbReference type="ChEBI" id="CHEBI:43474"/>
        <dbReference type="ChEBI" id="CHEBI:67140"/>
        <dbReference type="EC" id="3.1.3.2"/>
    </reaction>
</comment>
<dbReference type="Pfam" id="PF16656">
    <property type="entry name" value="Pur_ac_phosph_N"/>
    <property type="match status" value="1"/>
</dbReference>
<gene>
    <name evidence="7" type="primary">Dwil\GK25791</name>
    <name evidence="7" type="ORF">Dwil_GK25791</name>
</gene>
<dbReference type="Proteomes" id="UP000007798">
    <property type="component" value="Unassembled WGS sequence"/>
</dbReference>
<protein>
    <recommendedName>
        <fullName evidence="3">Purple acid phosphatase</fullName>
        <ecNumber evidence="3">3.1.3.2</ecNumber>
    </recommendedName>
</protein>
<evidence type="ECO:0000256" key="1">
    <source>
        <dbReference type="ARBA" id="ARBA00022729"/>
    </source>
</evidence>
<keyword evidence="3" id="KW-0378">Hydrolase</keyword>
<dbReference type="EMBL" id="CH964239">
    <property type="protein sequence ID" value="EDW82411.2"/>
    <property type="molecule type" value="Genomic_DNA"/>
</dbReference>
<dbReference type="OrthoDB" id="45007at2759"/>
<evidence type="ECO:0000256" key="2">
    <source>
        <dbReference type="ARBA" id="ARBA00023180"/>
    </source>
</evidence>
<organism evidence="7 8">
    <name type="scientific">Drosophila willistoni</name>
    <name type="common">Fruit fly</name>
    <dbReference type="NCBI Taxonomy" id="7260"/>
    <lineage>
        <taxon>Eukaryota</taxon>
        <taxon>Metazoa</taxon>
        <taxon>Ecdysozoa</taxon>
        <taxon>Arthropoda</taxon>
        <taxon>Hexapoda</taxon>
        <taxon>Insecta</taxon>
        <taxon>Pterygota</taxon>
        <taxon>Neoptera</taxon>
        <taxon>Endopterygota</taxon>
        <taxon>Diptera</taxon>
        <taxon>Brachycera</taxon>
        <taxon>Muscomorpha</taxon>
        <taxon>Ephydroidea</taxon>
        <taxon>Drosophilidae</taxon>
        <taxon>Drosophila</taxon>
        <taxon>Sophophora</taxon>
    </lineage>
</organism>
<dbReference type="STRING" id="7260.B4NC52"/>
<dbReference type="InterPro" id="IPR015914">
    <property type="entry name" value="PAPs_N"/>
</dbReference>
<dbReference type="Gene3D" id="3.60.21.10">
    <property type="match status" value="1"/>
</dbReference>
<feature type="domain" description="Calcineurin-like phosphoesterase" evidence="4">
    <location>
        <begin position="98"/>
        <end position="302"/>
    </location>
</feature>
<feature type="domain" description="Purple acid phosphatase N-terminal" evidence="6">
    <location>
        <begin position="5"/>
        <end position="87"/>
    </location>
</feature>
<proteinExistence type="inferred from homology"/>
<dbReference type="Pfam" id="PF00149">
    <property type="entry name" value="Metallophos"/>
    <property type="match status" value="1"/>
</dbReference>
<keyword evidence="1" id="KW-0732">Signal</keyword>
<dbReference type="InterPro" id="IPR004843">
    <property type="entry name" value="Calcineurin-like_PHP"/>
</dbReference>
<name>B4NC52_DROWI</name>
<sequence length="398" mass="46135">ADSLSDIVVTWSTRGSPNASQVNYAENYLSDTLQTVTGHWTRFVDGGHKRRTQYIHRVTLKDLKANTRYEYSCGSDLGWSPVFYFKTPPLGENWSPSLAIFGDMGNENAQSLGRLQQDTEKGMYDAIIHVGDFAYDMDTSNAAVGDAFMRQIETVAAYVPYMVCPGNHEEKYNFSNYRSRFSMPGGTDSLWYSFNMGPIHFVSFSTEVYYFLNYGVKLLTQQFEWLEQDLAEANRPENRQKRPWIITYGHRPMYCSDDKEYDCDGKLETYIRQGLPLLKWFGLEDLFKKHNVDVEIFAHEHFYTRLWPIYDFKVYNGSREEPYRNAKAPIQIITGSAGCSEQREPFSNDLPEWNAFHSNDYGYTRLKAHNGTHLHFTQVSDDQQGKIVDSFWVIKDKN</sequence>
<evidence type="ECO:0000259" key="4">
    <source>
        <dbReference type="Pfam" id="PF00149"/>
    </source>
</evidence>
<dbReference type="InterPro" id="IPR008963">
    <property type="entry name" value="Purple_acid_Pase-like_N"/>
</dbReference>
<dbReference type="Gene3D" id="2.60.40.380">
    <property type="entry name" value="Purple acid phosphatase-like, N-terminal"/>
    <property type="match status" value="1"/>
</dbReference>
<comment type="similarity">
    <text evidence="3">Belongs to the metallophosphoesterase superfamily. Purple acid phosphatase family.</text>
</comment>
<dbReference type="eggNOG" id="KOG1378">
    <property type="taxonomic scope" value="Eukaryota"/>
</dbReference>
<feature type="domain" description="Purple acid phosphatase C-terminal" evidence="5">
    <location>
        <begin position="328"/>
        <end position="390"/>
    </location>
</feature>
<evidence type="ECO:0000256" key="3">
    <source>
        <dbReference type="RuleBase" id="RU361203"/>
    </source>
</evidence>
<dbReference type="GO" id="GO:0046872">
    <property type="term" value="F:metal ion binding"/>
    <property type="evidence" value="ECO:0007669"/>
    <property type="project" value="InterPro"/>
</dbReference>
<reference evidence="7 8" key="1">
    <citation type="journal article" date="2007" name="Nature">
        <title>Evolution of genes and genomes on the Drosophila phylogeny.</title>
        <authorList>
            <consortium name="Drosophila 12 Genomes Consortium"/>
            <person name="Clark A.G."/>
            <person name="Eisen M.B."/>
            <person name="Smith D.R."/>
            <person name="Bergman C.M."/>
            <person name="Oliver B."/>
            <person name="Markow T.A."/>
            <person name="Kaufman T.C."/>
            <person name="Kellis M."/>
            <person name="Gelbart W."/>
            <person name="Iyer V.N."/>
            <person name="Pollard D.A."/>
            <person name="Sackton T.B."/>
            <person name="Larracuente A.M."/>
            <person name="Singh N.D."/>
            <person name="Abad J.P."/>
            <person name="Abt D.N."/>
            <person name="Adryan B."/>
            <person name="Aguade M."/>
            <person name="Akashi H."/>
            <person name="Anderson W.W."/>
            <person name="Aquadro C.F."/>
            <person name="Ardell D.H."/>
            <person name="Arguello R."/>
            <person name="Artieri C.G."/>
            <person name="Barbash D.A."/>
            <person name="Barker D."/>
            <person name="Barsanti P."/>
            <person name="Batterham P."/>
            <person name="Batzoglou S."/>
            <person name="Begun D."/>
            <person name="Bhutkar A."/>
            <person name="Blanco E."/>
            <person name="Bosak S.A."/>
            <person name="Bradley R.K."/>
            <person name="Brand A.D."/>
            <person name="Brent M.R."/>
            <person name="Brooks A.N."/>
            <person name="Brown R.H."/>
            <person name="Butlin R.K."/>
            <person name="Caggese C."/>
            <person name="Calvi B.R."/>
            <person name="Bernardo de Carvalho A."/>
            <person name="Caspi A."/>
            <person name="Castrezana S."/>
            <person name="Celniker S.E."/>
            <person name="Chang J.L."/>
            <person name="Chapple C."/>
            <person name="Chatterji S."/>
            <person name="Chinwalla A."/>
            <person name="Civetta A."/>
            <person name="Clifton S.W."/>
            <person name="Comeron J.M."/>
            <person name="Costello J.C."/>
            <person name="Coyne J.A."/>
            <person name="Daub J."/>
            <person name="David R.G."/>
            <person name="Delcher A.L."/>
            <person name="Delehaunty K."/>
            <person name="Do C.B."/>
            <person name="Ebling H."/>
            <person name="Edwards K."/>
            <person name="Eickbush T."/>
            <person name="Evans J.D."/>
            <person name="Filipski A."/>
            <person name="Findeiss S."/>
            <person name="Freyhult E."/>
            <person name="Fulton L."/>
            <person name="Fulton R."/>
            <person name="Garcia A.C."/>
            <person name="Gardiner A."/>
            <person name="Garfield D.A."/>
            <person name="Garvin B.E."/>
            <person name="Gibson G."/>
            <person name="Gilbert D."/>
            <person name="Gnerre S."/>
            <person name="Godfrey J."/>
            <person name="Good R."/>
            <person name="Gotea V."/>
            <person name="Gravely B."/>
            <person name="Greenberg A.J."/>
            <person name="Griffiths-Jones S."/>
            <person name="Gross S."/>
            <person name="Guigo R."/>
            <person name="Gustafson E.A."/>
            <person name="Haerty W."/>
            <person name="Hahn M.W."/>
            <person name="Halligan D.L."/>
            <person name="Halpern A.L."/>
            <person name="Halter G.M."/>
            <person name="Han M.V."/>
            <person name="Heger A."/>
            <person name="Hillier L."/>
            <person name="Hinrichs A.S."/>
            <person name="Holmes I."/>
            <person name="Hoskins R.A."/>
            <person name="Hubisz M.J."/>
            <person name="Hultmark D."/>
            <person name="Huntley M.A."/>
            <person name="Jaffe D.B."/>
            <person name="Jagadeeshan S."/>
            <person name="Jeck W.R."/>
            <person name="Johnson J."/>
            <person name="Jones C.D."/>
            <person name="Jordan W.C."/>
            <person name="Karpen G.H."/>
            <person name="Kataoka E."/>
            <person name="Keightley P.D."/>
            <person name="Kheradpour P."/>
            <person name="Kirkness E.F."/>
            <person name="Koerich L.B."/>
            <person name="Kristiansen K."/>
            <person name="Kudrna D."/>
            <person name="Kulathinal R.J."/>
            <person name="Kumar S."/>
            <person name="Kwok R."/>
            <person name="Lander E."/>
            <person name="Langley C.H."/>
            <person name="Lapoint R."/>
            <person name="Lazzaro B.P."/>
            <person name="Lee S.J."/>
            <person name="Levesque L."/>
            <person name="Li R."/>
            <person name="Lin C.F."/>
            <person name="Lin M.F."/>
            <person name="Lindblad-Toh K."/>
            <person name="Llopart A."/>
            <person name="Long M."/>
            <person name="Low L."/>
            <person name="Lozovsky E."/>
            <person name="Lu J."/>
            <person name="Luo M."/>
            <person name="Machado C.A."/>
            <person name="Makalowski W."/>
            <person name="Marzo M."/>
            <person name="Matsuda M."/>
            <person name="Matzkin L."/>
            <person name="McAllister B."/>
            <person name="McBride C.S."/>
            <person name="McKernan B."/>
            <person name="McKernan K."/>
            <person name="Mendez-Lago M."/>
            <person name="Minx P."/>
            <person name="Mollenhauer M.U."/>
            <person name="Montooth K."/>
            <person name="Mount S.M."/>
            <person name="Mu X."/>
            <person name="Myers E."/>
            <person name="Negre B."/>
            <person name="Newfeld S."/>
            <person name="Nielsen R."/>
            <person name="Noor M.A."/>
            <person name="O'Grady P."/>
            <person name="Pachter L."/>
            <person name="Papaceit M."/>
            <person name="Parisi M.J."/>
            <person name="Parisi M."/>
            <person name="Parts L."/>
            <person name="Pedersen J.S."/>
            <person name="Pesole G."/>
            <person name="Phillippy A.M."/>
            <person name="Ponting C.P."/>
            <person name="Pop M."/>
            <person name="Porcelli D."/>
            <person name="Powell J.R."/>
            <person name="Prohaska S."/>
            <person name="Pruitt K."/>
            <person name="Puig M."/>
            <person name="Quesneville H."/>
            <person name="Ram K.R."/>
            <person name="Rand D."/>
            <person name="Rasmussen M.D."/>
            <person name="Reed L.K."/>
            <person name="Reenan R."/>
            <person name="Reily A."/>
            <person name="Remington K.A."/>
            <person name="Rieger T.T."/>
            <person name="Ritchie M.G."/>
            <person name="Robin C."/>
            <person name="Rogers Y.H."/>
            <person name="Rohde C."/>
            <person name="Rozas J."/>
            <person name="Rubenfield M.J."/>
            <person name="Ruiz A."/>
            <person name="Russo S."/>
            <person name="Salzberg S.L."/>
            <person name="Sanchez-Gracia A."/>
            <person name="Saranga D.J."/>
            <person name="Sato H."/>
            <person name="Schaeffer S.W."/>
            <person name="Schatz M.C."/>
            <person name="Schlenke T."/>
            <person name="Schwartz R."/>
            <person name="Segarra C."/>
            <person name="Singh R.S."/>
            <person name="Sirot L."/>
            <person name="Sirota M."/>
            <person name="Sisneros N.B."/>
            <person name="Smith C.D."/>
            <person name="Smith T.F."/>
            <person name="Spieth J."/>
            <person name="Stage D.E."/>
            <person name="Stark A."/>
            <person name="Stephan W."/>
            <person name="Strausberg R.L."/>
            <person name="Strempel S."/>
            <person name="Sturgill D."/>
            <person name="Sutton G."/>
            <person name="Sutton G.G."/>
            <person name="Tao W."/>
            <person name="Teichmann S."/>
            <person name="Tobari Y.N."/>
            <person name="Tomimura Y."/>
            <person name="Tsolas J.M."/>
            <person name="Valente V.L."/>
            <person name="Venter E."/>
            <person name="Venter J.C."/>
            <person name="Vicario S."/>
            <person name="Vieira F.G."/>
            <person name="Vilella A.J."/>
            <person name="Villasante A."/>
            <person name="Walenz B."/>
            <person name="Wang J."/>
            <person name="Wasserman M."/>
            <person name="Watts T."/>
            <person name="Wilson D."/>
            <person name="Wilson R.K."/>
            <person name="Wing R.A."/>
            <person name="Wolfner M.F."/>
            <person name="Wong A."/>
            <person name="Wong G.K."/>
            <person name="Wu C.I."/>
            <person name="Wu G."/>
            <person name="Yamamoto D."/>
            <person name="Yang H.P."/>
            <person name="Yang S.P."/>
            <person name="Yorke J.A."/>
            <person name="Yoshida K."/>
            <person name="Zdobnov E."/>
            <person name="Zhang P."/>
            <person name="Zhang Y."/>
            <person name="Zimin A.V."/>
            <person name="Baldwin J."/>
            <person name="Abdouelleil A."/>
            <person name="Abdulkadir J."/>
            <person name="Abebe A."/>
            <person name="Abera B."/>
            <person name="Abreu J."/>
            <person name="Acer S.C."/>
            <person name="Aftuck L."/>
            <person name="Alexander A."/>
            <person name="An P."/>
            <person name="Anderson E."/>
            <person name="Anderson S."/>
            <person name="Arachi H."/>
            <person name="Azer M."/>
            <person name="Bachantsang P."/>
            <person name="Barry A."/>
            <person name="Bayul T."/>
            <person name="Berlin A."/>
            <person name="Bessette D."/>
            <person name="Bloom T."/>
            <person name="Blye J."/>
            <person name="Boguslavskiy L."/>
            <person name="Bonnet C."/>
            <person name="Boukhgalter B."/>
            <person name="Bourzgui I."/>
            <person name="Brown A."/>
            <person name="Cahill P."/>
            <person name="Channer S."/>
            <person name="Cheshatsang Y."/>
            <person name="Chuda L."/>
            <person name="Citroen M."/>
            <person name="Collymore A."/>
            <person name="Cooke P."/>
            <person name="Costello M."/>
            <person name="D'Aco K."/>
            <person name="Daza R."/>
            <person name="De Haan G."/>
            <person name="DeGray S."/>
            <person name="DeMaso C."/>
            <person name="Dhargay N."/>
            <person name="Dooley K."/>
            <person name="Dooley E."/>
            <person name="Doricent M."/>
            <person name="Dorje P."/>
            <person name="Dorjee K."/>
            <person name="Dupes A."/>
            <person name="Elong R."/>
            <person name="Falk J."/>
            <person name="Farina A."/>
            <person name="Faro S."/>
            <person name="Ferguson D."/>
            <person name="Fisher S."/>
            <person name="Foley C.D."/>
            <person name="Franke A."/>
            <person name="Friedrich D."/>
            <person name="Gadbois L."/>
            <person name="Gearin G."/>
            <person name="Gearin C.R."/>
            <person name="Giannoukos G."/>
            <person name="Goode T."/>
            <person name="Graham J."/>
            <person name="Grandbois E."/>
            <person name="Grewal S."/>
            <person name="Gyaltsen K."/>
            <person name="Hafez N."/>
            <person name="Hagos B."/>
            <person name="Hall J."/>
            <person name="Henson C."/>
            <person name="Hollinger A."/>
            <person name="Honan T."/>
            <person name="Huard M.D."/>
            <person name="Hughes L."/>
            <person name="Hurhula B."/>
            <person name="Husby M.E."/>
            <person name="Kamat A."/>
            <person name="Kanga B."/>
            <person name="Kashin S."/>
            <person name="Khazanovich D."/>
            <person name="Kisner P."/>
            <person name="Lance K."/>
            <person name="Lara M."/>
            <person name="Lee W."/>
            <person name="Lennon N."/>
            <person name="Letendre F."/>
            <person name="LeVine R."/>
            <person name="Lipovsky A."/>
            <person name="Liu X."/>
            <person name="Liu J."/>
            <person name="Liu S."/>
            <person name="Lokyitsang T."/>
            <person name="Lokyitsang Y."/>
            <person name="Lubonja R."/>
            <person name="Lui A."/>
            <person name="MacDonald P."/>
            <person name="Magnisalis V."/>
            <person name="Maru K."/>
            <person name="Matthews C."/>
            <person name="McCusker W."/>
            <person name="McDonough S."/>
            <person name="Mehta T."/>
            <person name="Meldrim J."/>
            <person name="Meneus L."/>
            <person name="Mihai O."/>
            <person name="Mihalev A."/>
            <person name="Mihova T."/>
            <person name="Mittelman R."/>
            <person name="Mlenga V."/>
            <person name="Montmayeur A."/>
            <person name="Mulrain L."/>
            <person name="Navidi A."/>
            <person name="Naylor J."/>
            <person name="Negash T."/>
            <person name="Nguyen T."/>
            <person name="Nguyen N."/>
            <person name="Nicol R."/>
            <person name="Norbu C."/>
            <person name="Norbu N."/>
            <person name="Novod N."/>
            <person name="O'Neill B."/>
            <person name="Osman S."/>
            <person name="Markiewicz E."/>
            <person name="Oyono O.L."/>
            <person name="Patti C."/>
            <person name="Phunkhang P."/>
            <person name="Pierre F."/>
            <person name="Priest M."/>
            <person name="Raghuraman S."/>
            <person name="Rege F."/>
            <person name="Reyes R."/>
            <person name="Rise C."/>
            <person name="Rogov P."/>
            <person name="Ross K."/>
            <person name="Ryan E."/>
            <person name="Settipalli S."/>
            <person name="Shea T."/>
            <person name="Sherpa N."/>
            <person name="Shi L."/>
            <person name="Shih D."/>
            <person name="Sparrow T."/>
            <person name="Spaulding J."/>
            <person name="Stalker J."/>
            <person name="Stange-Thomann N."/>
            <person name="Stavropoulos S."/>
            <person name="Stone C."/>
            <person name="Strader C."/>
            <person name="Tesfaye S."/>
            <person name="Thomson T."/>
            <person name="Thoulutsang Y."/>
            <person name="Thoulutsang D."/>
            <person name="Topham K."/>
            <person name="Topping I."/>
            <person name="Tsamla T."/>
            <person name="Vassiliev H."/>
            <person name="Vo A."/>
            <person name="Wangchuk T."/>
            <person name="Wangdi T."/>
            <person name="Weiand M."/>
            <person name="Wilkinson J."/>
            <person name="Wilson A."/>
            <person name="Yadav S."/>
            <person name="Young G."/>
            <person name="Yu Q."/>
            <person name="Zembek L."/>
            <person name="Zhong D."/>
            <person name="Zimmer A."/>
            <person name="Zwirko Z."/>
            <person name="Jaffe D.B."/>
            <person name="Alvarez P."/>
            <person name="Brockman W."/>
            <person name="Butler J."/>
            <person name="Chin C."/>
            <person name="Gnerre S."/>
            <person name="Grabherr M."/>
            <person name="Kleber M."/>
            <person name="Mauceli E."/>
            <person name="MacCallum I."/>
        </authorList>
    </citation>
    <scope>NUCLEOTIDE SEQUENCE [LARGE SCALE GENOMIC DNA]</scope>
    <source>
        <strain evidence="8">Tucson 14030-0811.24</strain>
    </source>
</reference>
<dbReference type="HOGENOM" id="CLU_013387_5_0_1"/>
<dbReference type="SUPFAM" id="SSF56300">
    <property type="entry name" value="Metallo-dependent phosphatases"/>
    <property type="match status" value="1"/>
</dbReference>
<evidence type="ECO:0000313" key="8">
    <source>
        <dbReference type="Proteomes" id="UP000007798"/>
    </source>
</evidence>
<dbReference type="PANTHER" id="PTHR45867:SF3">
    <property type="entry name" value="ACID PHOSPHATASE TYPE 7"/>
    <property type="match status" value="1"/>
</dbReference>
<dbReference type="SUPFAM" id="SSF49363">
    <property type="entry name" value="Purple acid phosphatase, N-terminal domain"/>
    <property type="match status" value="1"/>
</dbReference>
<evidence type="ECO:0000259" key="6">
    <source>
        <dbReference type="Pfam" id="PF16656"/>
    </source>
</evidence>
<evidence type="ECO:0000313" key="7">
    <source>
        <dbReference type="EMBL" id="EDW82411.2"/>
    </source>
</evidence>
<dbReference type="Pfam" id="PF14008">
    <property type="entry name" value="Metallophos_C"/>
    <property type="match status" value="1"/>
</dbReference>
<dbReference type="AlphaFoldDB" id="B4NC52"/>
<dbReference type="InterPro" id="IPR041792">
    <property type="entry name" value="MPP_PAP"/>
</dbReference>
<feature type="non-terminal residue" evidence="7">
    <location>
        <position position="1"/>
    </location>
</feature>
<dbReference type="GO" id="GO:0003993">
    <property type="term" value="F:acid phosphatase activity"/>
    <property type="evidence" value="ECO:0007669"/>
    <property type="project" value="UniProtKB-EC"/>
</dbReference>
<dbReference type="InterPro" id="IPR025733">
    <property type="entry name" value="PAPs_C"/>
</dbReference>